<dbReference type="EMBL" id="QGKW02000717">
    <property type="protein sequence ID" value="KAF2598965.1"/>
    <property type="molecule type" value="Genomic_DNA"/>
</dbReference>
<evidence type="ECO:0000313" key="3">
    <source>
        <dbReference type="Proteomes" id="UP000712281"/>
    </source>
</evidence>
<evidence type="ECO:0000256" key="1">
    <source>
        <dbReference type="SAM" id="MobiDB-lite"/>
    </source>
</evidence>
<organism evidence="2 3">
    <name type="scientific">Brassica cretica</name>
    <name type="common">Mustard</name>
    <dbReference type="NCBI Taxonomy" id="69181"/>
    <lineage>
        <taxon>Eukaryota</taxon>
        <taxon>Viridiplantae</taxon>
        <taxon>Streptophyta</taxon>
        <taxon>Embryophyta</taxon>
        <taxon>Tracheophyta</taxon>
        <taxon>Spermatophyta</taxon>
        <taxon>Magnoliopsida</taxon>
        <taxon>eudicotyledons</taxon>
        <taxon>Gunneridae</taxon>
        <taxon>Pentapetalae</taxon>
        <taxon>rosids</taxon>
        <taxon>malvids</taxon>
        <taxon>Brassicales</taxon>
        <taxon>Brassicaceae</taxon>
        <taxon>Brassiceae</taxon>
        <taxon>Brassica</taxon>
    </lineage>
</organism>
<gene>
    <name evidence="2" type="ORF">F2Q68_00011529</name>
</gene>
<protein>
    <submittedName>
        <fullName evidence="2">Uncharacterized protein</fullName>
    </submittedName>
</protein>
<comment type="caution">
    <text evidence="2">The sequence shown here is derived from an EMBL/GenBank/DDBJ whole genome shotgun (WGS) entry which is preliminary data.</text>
</comment>
<evidence type="ECO:0000313" key="2">
    <source>
        <dbReference type="EMBL" id="KAF2598965.1"/>
    </source>
</evidence>
<name>A0A8S9KWS0_BRACR</name>
<reference evidence="2" key="1">
    <citation type="submission" date="2019-12" db="EMBL/GenBank/DDBJ databases">
        <title>Genome sequencing and annotation of Brassica cretica.</title>
        <authorList>
            <person name="Studholme D.J."/>
            <person name="Sarris P.F."/>
        </authorList>
    </citation>
    <scope>NUCLEOTIDE SEQUENCE</scope>
    <source>
        <strain evidence="2">PFS-001/15</strain>
        <tissue evidence="2">Leaf</tissue>
    </source>
</reference>
<dbReference type="AlphaFoldDB" id="A0A8S9KWS0"/>
<sequence>MTSRSNLTTVPLHLPTKPINHLSGTSTVVITKREDEIPSGGDEAELMDVTPIGVCLDCKLVYNLYPNDIYASTRGGTKNLEKSIRRVVTVCYEVRARSRSRLAAEDELSDRGRHHDSSRERDVDKEGSMRDRDSEGSKRMDRDRDRRTEREREKRRDTEADST</sequence>
<feature type="compositionally biased region" description="Basic and acidic residues" evidence="1">
    <location>
        <begin position="109"/>
        <end position="163"/>
    </location>
</feature>
<accession>A0A8S9KWS0</accession>
<feature type="region of interest" description="Disordered" evidence="1">
    <location>
        <begin position="101"/>
        <end position="163"/>
    </location>
</feature>
<proteinExistence type="predicted"/>
<dbReference type="Proteomes" id="UP000712281">
    <property type="component" value="Unassembled WGS sequence"/>
</dbReference>